<feature type="transmembrane region" description="Helical" evidence="2">
    <location>
        <begin position="412"/>
        <end position="429"/>
    </location>
</feature>
<dbReference type="Pfam" id="PF09913">
    <property type="entry name" value="DUF2142"/>
    <property type="match status" value="1"/>
</dbReference>
<dbReference type="RefSeq" id="WP_407989845.1">
    <property type="nucleotide sequence ID" value="NZ_AP035881.2"/>
</dbReference>
<gene>
    <name evidence="3" type="ORF">KCMC57_38660</name>
</gene>
<feature type="transmembrane region" description="Helical" evidence="2">
    <location>
        <begin position="380"/>
        <end position="400"/>
    </location>
</feature>
<protein>
    <recommendedName>
        <fullName evidence="4">DUF2142 domain-containing protein</fullName>
    </recommendedName>
</protein>
<feature type="transmembrane region" description="Helical" evidence="2">
    <location>
        <begin position="157"/>
        <end position="178"/>
    </location>
</feature>
<feature type="transmembrane region" description="Helical" evidence="2">
    <location>
        <begin position="35"/>
        <end position="53"/>
    </location>
</feature>
<feature type="transmembrane region" description="Helical" evidence="2">
    <location>
        <begin position="490"/>
        <end position="510"/>
    </location>
</feature>
<keyword evidence="2" id="KW-0812">Transmembrane</keyword>
<keyword evidence="2" id="KW-0472">Membrane</keyword>
<feature type="region of interest" description="Disordered" evidence="1">
    <location>
        <begin position="1"/>
        <end position="28"/>
    </location>
</feature>
<organism evidence="3">
    <name type="scientific">Kitasatospora sp. CMC57</name>
    <dbReference type="NCBI Taxonomy" id="3231513"/>
    <lineage>
        <taxon>Bacteria</taxon>
        <taxon>Bacillati</taxon>
        <taxon>Actinomycetota</taxon>
        <taxon>Actinomycetes</taxon>
        <taxon>Kitasatosporales</taxon>
        <taxon>Streptomycetaceae</taxon>
        <taxon>Kitasatospora</taxon>
    </lineage>
</organism>
<feature type="compositionally biased region" description="Low complexity" evidence="1">
    <location>
        <begin position="1"/>
        <end position="19"/>
    </location>
</feature>
<proteinExistence type="predicted"/>
<evidence type="ECO:0008006" key="4">
    <source>
        <dbReference type="Google" id="ProtNLM"/>
    </source>
</evidence>
<accession>A0AB33K1B7</accession>
<dbReference type="AlphaFoldDB" id="A0AB33K1B7"/>
<feature type="transmembrane region" description="Helical" evidence="2">
    <location>
        <begin position="209"/>
        <end position="227"/>
    </location>
</feature>
<reference evidence="3" key="1">
    <citation type="submission" date="2024-07" db="EMBL/GenBank/DDBJ databases">
        <title>Complete genome sequences of cellulolytic bacteria, Kitasatospora sp. CMC57 and Streptomyces sp. CMC78, isolated from Japanese agricultural soil.</title>
        <authorList>
            <person name="Hashimoto T."/>
            <person name="Ito M."/>
            <person name="Iwamoto M."/>
            <person name="Fukahori D."/>
            <person name="Shoda T."/>
            <person name="Sakoda M."/>
            <person name="Morohoshi T."/>
            <person name="Mitsuboshi M."/>
            <person name="Nishizawa T."/>
        </authorList>
    </citation>
    <scope>NUCLEOTIDE SEQUENCE</scope>
    <source>
        <strain evidence="3">CMC57</strain>
    </source>
</reference>
<dbReference type="EMBL" id="AP035881">
    <property type="protein sequence ID" value="BFP47498.1"/>
    <property type="molecule type" value="Genomic_DNA"/>
</dbReference>
<keyword evidence="2" id="KW-1133">Transmembrane helix</keyword>
<feature type="transmembrane region" description="Helical" evidence="2">
    <location>
        <begin position="441"/>
        <end position="463"/>
    </location>
</feature>
<feature type="transmembrane region" description="Helical" evidence="2">
    <location>
        <begin position="286"/>
        <end position="308"/>
    </location>
</feature>
<feature type="transmembrane region" description="Helical" evidence="2">
    <location>
        <begin position="353"/>
        <end position="373"/>
    </location>
</feature>
<evidence type="ECO:0000313" key="3">
    <source>
        <dbReference type="EMBL" id="BFP47498.1"/>
    </source>
</evidence>
<evidence type="ECO:0000256" key="2">
    <source>
        <dbReference type="SAM" id="Phobius"/>
    </source>
</evidence>
<dbReference type="InterPro" id="IPR018674">
    <property type="entry name" value="DUF2142_membrane"/>
</dbReference>
<feature type="transmembrane region" description="Helical" evidence="2">
    <location>
        <begin position="239"/>
        <end position="266"/>
    </location>
</feature>
<sequence length="527" mass="56368">MSSYSPPSVPQSSPSAPGSNRRRAQGRKRQSFRRSWWTAFIGFFLLCAGWALAGPYDASPDEAQHIVRAAGVARGEFAPKPEAADMGTGAFQNIPKSLVRQNCWYFEPSKSAACAEAPGGDQQVERVATRAGRYNPVYYAVVGWPLNPWPNWVGVTLARLINAALVAALLASAAYSAVAWTRHRVMAAGVLAAVTPMTIHLAGSVNPNSVEIAAGAALFAALIPTLLDPEAPLRRAAMVQIGIAGSVLVTLRALGPLWCLVIFAVMLIPTKRERIAQLLRSVAFRWAAGVVFVTAVAGAAWTVAMRVAELGSLAAPPKMTFAQGIRQEVIVRWPDYVVQMIGVPSWLDTYLPGSAYHLWLLALGCLLLLAMACGRWVDRWRMFAVFAAAFGATTLSDVIGAHKYGFVAQGRYMLPVMVGLPILAAFVLGRREILNEARSASLVRAFALLLLPLQLAFLAYTMVRWQSGLGSSLTYTPLNPLAGSWHPPTGSATALLAAAVGCLLLGVWAWNGSRPANTPPQEVAAGS</sequence>
<name>A0AB33K1B7_9ACTN</name>
<evidence type="ECO:0000256" key="1">
    <source>
        <dbReference type="SAM" id="MobiDB-lite"/>
    </source>
</evidence>